<dbReference type="PANTHER" id="PTHR33426">
    <property type="entry name" value="C2H2-TYPE DOMAIN-CONTAINING PROTEIN"/>
    <property type="match status" value="1"/>
</dbReference>
<gene>
    <name evidence="1" type="ORF">CEXT_32951</name>
</gene>
<evidence type="ECO:0008006" key="3">
    <source>
        <dbReference type="Google" id="ProtNLM"/>
    </source>
</evidence>
<sequence length="108" mass="12046">MYKLVTFELRKESKALTTFGTFMWCIASVEAAEVSAQCGRLSKTLTTLLTFVRFLASMGAHVPGQVRFLNTAFIAYRTFIRFFASMGANVPCQIGRERECFATIVASI</sequence>
<name>A0AAV4WPN0_CAEEX</name>
<proteinExistence type="predicted"/>
<evidence type="ECO:0000313" key="1">
    <source>
        <dbReference type="EMBL" id="GIY84248.1"/>
    </source>
</evidence>
<dbReference type="Proteomes" id="UP001054945">
    <property type="component" value="Unassembled WGS sequence"/>
</dbReference>
<keyword evidence="2" id="KW-1185">Reference proteome</keyword>
<reference evidence="1 2" key="1">
    <citation type="submission" date="2021-06" db="EMBL/GenBank/DDBJ databases">
        <title>Caerostris extrusa draft genome.</title>
        <authorList>
            <person name="Kono N."/>
            <person name="Arakawa K."/>
        </authorList>
    </citation>
    <scope>NUCLEOTIDE SEQUENCE [LARGE SCALE GENOMIC DNA]</scope>
</reference>
<comment type="caution">
    <text evidence="1">The sequence shown here is derived from an EMBL/GenBank/DDBJ whole genome shotgun (WGS) entry which is preliminary data.</text>
</comment>
<dbReference type="EMBL" id="BPLR01016491">
    <property type="protein sequence ID" value="GIY84248.1"/>
    <property type="molecule type" value="Genomic_DNA"/>
</dbReference>
<dbReference type="AlphaFoldDB" id="A0AAV4WPN0"/>
<dbReference type="PANTHER" id="PTHR33426:SF30">
    <property type="match status" value="1"/>
</dbReference>
<evidence type="ECO:0000313" key="2">
    <source>
        <dbReference type="Proteomes" id="UP001054945"/>
    </source>
</evidence>
<protein>
    <recommendedName>
        <fullName evidence="3">Secreted protein</fullName>
    </recommendedName>
</protein>
<accession>A0AAV4WPN0</accession>
<organism evidence="1 2">
    <name type="scientific">Caerostris extrusa</name>
    <name type="common">Bark spider</name>
    <name type="synonym">Caerostris bankana</name>
    <dbReference type="NCBI Taxonomy" id="172846"/>
    <lineage>
        <taxon>Eukaryota</taxon>
        <taxon>Metazoa</taxon>
        <taxon>Ecdysozoa</taxon>
        <taxon>Arthropoda</taxon>
        <taxon>Chelicerata</taxon>
        <taxon>Arachnida</taxon>
        <taxon>Araneae</taxon>
        <taxon>Araneomorphae</taxon>
        <taxon>Entelegynae</taxon>
        <taxon>Araneoidea</taxon>
        <taxon>Araneidae</taxon>
        <taxon>Caerostris</taxon>
    </lineage>
</organism>